<reference evidence="4" key="1">
    <citation type="submission" date="2016-01" db="EMBL/GenBank/DDBJ databases">
        <title>Reference transcriptome for the parasite Schistocephalus solidus: insights into the molecular evolution of parasitism.</title>
        <authorList>
            <person name="Hebert F.O."/>
            <person name="Grambauer S."/>
            <person name="Barber I."/>
            <person name="Landry C.R."/>
            <person name="Aubin-Horth N."/>
        </authorList>
    </citation>
    <scope>NUCLEOTIDE SEQUENCE</scope>
</reference>
<dbReference type="Pfam" id="PF12656">
    <property type="entry name" value="G-patch_2"/>
    <property type="match status" value="1"/>
</dbReference>
<gene>
    <name evidence="4" type="primary">GPKOW</name>
    <name evidence="4" type="ORF">TR167529</name>
</gene>
<organism evidence="4">
    <name type="scientific">Schistocephalus solidus</name>
    <name type="common">Tapeworm</name>
    <dbReference type="NCBI Taxonomy" id="70667"/>
    <lineage>
        <taxon>Eukaryota</taxon>
        <taxon>Metazoa</taxon>
        <taxon>Spiralia</taxon>
        <taxon>Lophotrochozoa</taxon>
        <taxon>Platyhelminthes</taxon>
        <taxon>Cestoda</taxon>
        <taxon>Eucestoda</taxon>
        <taxon>Diphyllobothriidea</taxon>
        <taxon>Diphyllobothriidae</taxon>
        <taxon>Schistocephalus</taxon>
    </lineage>
</organism>
<dbReference type="AlphaFoldDB" id="A0A0X3PSP2"/>
<evidence type="ECO:0000313" key="4">
    <source>
        <dbReference type="EMBL" id="JAP54649.1"/>
    </source>
</evidence>
<accession>A0A0X3PSP2</accession>
<dbReference type="PANTHER" id="PTHR15818">
    <property type="entry name" value="G PATCH AND KOW-CONTAINING"/>
    <property type="match status" value="1"/>
</dbReference>
<protein>
    <submittedName>
        <fullName evidence="4">G patch domain and KOW motifs-containing protein</fullName>
    </submittedName>
</protein>
<dbReference type="InterPro" id="IPR045166">
    <property type="entry name" value="Spp2-like"/>
</dbReference>
<dbReference type="EMBL" id="GEEE01008576">
    <property type="protein sequence ID" value="JAP54649.1"/>
    <property type="molecule type" value="Transcribed_RNA"/>
</dbReference>
<dbReference type="GO" id="GO:0005681">
    <property type="term" value="C:spliceosomal complex"/>
    <property type="evidence" value="ECO:0007669"/>
    <property type="project" value="TreeGrafter"/>
</dbReference>
<dbReference type="GO" id="GO:0000398">
    <property type="term" value="P:mRNA splicing, via spliceosome"/>
    <property type="evidence" value="ECO:0007669"/>
    <property type="project" value="InterPro"/>
</dbReference>
<feature type="domain" description="Spp2/MOS2 G-patch" evidence="3">
    <location>
        <begin position="127"/>
        <end position="181"/>
    </location>
</feature>
<proteinExistence type="predicted"/>
<evidence type="ECO:0000256" key="2">
    <source>
        <dbReference type="ARBA" id="ARBA00023242"/>
    </source>
</evidence>
<dbReference type="CDD" id="cd13152">
    <property type="entry name" value="KOW_GPKOW_A"/>
    <property type="match status" value="1"/>
</dbReference>
<sequence>MSSDPPKFSFGFSKTKKHSKLVKCPAVVEEEKKEAVQLDYLSSFEDRTAHSLVKTVVEELSIPLRPSRSNLRIRLEKKYVKVEPDDELTATAIRELTKGDLLEAIPGADSCPVVGLPEKRDGLEAEEEEVDEADYSTVPIEKFGMALLKGMGFNTENPGPTLEDFSSKVRLKGLGLGADPAVLMKARQTERAKAGDDEKLEWKSGACCQVIWGKYDGQYGTVEGIDGDTGRVVVKLSVTKEIQRIMQAALRLVTRKEYDKFSNYLNQAAAAKYKDAELEASQPLHNGKKLFSAPLALFQEIEWRTQMETLLPRENALA</sequence>
<dbReference type="InterPro" id="IPR041993">
    <property type="entry name" value="GPKOW_KOW1"/>
</dbReference>
<comment type="subcellular location">
    <subcellularLocation>
        <location evidence="1">Nucleus</location>
    </subcellularLocation>
</comment>
<dbReference type="PANTHER" id="PTHR15818:SF2">
    <property type="entry name" value="G-PATCH DOMAIN AND KOW MOTIFS-CONTAINING PROTEIN"/>
    <property type="match status" value="1"/>
</dbReference>
<name>A0A0X3PSP2_SCHSO</name>
<evidence type="ECO:0000259" key="3">
    <source>
        <dbReference type="Pfam" id="PF12656"/>
    </source>
</evidence>
<keyword evidence="2" id="KW-0539">Nucleus</keyword>
<dbReference type="InterPro" id="IPR026822">
    <property type="entry name" value="Spp2/MOS2_G-patch"/>
</dbReference>
<evidence type="ECO:0000256" key="1">
    <source>
        <dbReference type="ARBA" id="ARBA00004123"/>
    </source>
</evidence>